<gene>
    <name evidence="1" type="ORF">E2C01_098447</name>
</gene>
<evidence type="ECO:0000313" key="1">
    <source>
        <dbReference type="EMBL" id="MPD02841.1"/>
    </source>
</evidence>
<evidence type="ECO:0000313" key="2">
    <source>
        <dbReference type="Proteomes" id="UP000324222"/>
    </source>
</evidence>
<dbReference type="EMBL" id="VSRR010133342">
    <property type="protein sequence ID" value="MPD02841.1"/>
    <property type="molecule type" value="Genomic_DNA"/>
</dbReference>
<dbReference type="AlphaFoldDB" id="A0A5B7K178"/>
<name>A0A5B7K178_PORTR</name>
<organism evidence="1 2">
    <name type="scientific">Portunus trituberculatus</name>
    <name type="common">Swimming crab</name>
    <name type="synonym">Neptunus trituberculatus</name>
    <dbReference type="NCBI Taxonomy" id="210409"/>
    <lineage>
        <taxon>Eukaryota</taxon>
        <taxon>Metazoa</taxon>
        <taxon>Ecdysozoa</taxon>
        <taxon>Arthropoda</taxon>
        <taxon>Crustacea</taxon>
        <taxon>Multicrustacea</taxon>
        <taxon>Malacostraca</taxon>
        <taxon>Eumalacostraca</taxon>
        <taxon>Eucarida</taxon>
        <taxon>Decapoda</taxon>
        <taxon>Pleocyemata</taxon>
        <taxon>Brachyura</taxon>
        <taxon>Eubrachyura</taxon>
        <taxon>Portunoidea</taxon>
        <taxon>Portunidae</taxon>
        <taxon>Portuninae</taxon>
        <taxon>Portunus</taxon>
    </lineage>
</organism>
<dbReference type="Proteomes" id="UP000324222">
    <property type="component" value="Unassembled WGS sequence"/>
</dbReference>
<proteinExistence type="predicted"/>
<accession>A0A5B7K178</accession>
<keyword evidence="2" id="KW-1185">Reference proteome</keyword>
<sequence length="50" mass="5248">MLEGITTGLLVTSAIVYAKLLSSKTNMATLQGIMATLHYGLASKTYVGSK</sequence>
<protein>
    <submittedName>
        <fullName evidence="1">Uncharacterized protein</fullName>
    </submittedName>
</protein>
<comment type="caution">
    <text evidence="1">The sequence shown here is derived from an EMBL/GenBank/DDBJ whole genome shotgun (WGS) entry which is preliminary data.</text>
</comment>
<reference evidence="1 2" key="1">
    <citation type="submission" date="2019-05" db="EMBL/GenBank/DDBJ databases">
        <title>Another draft genome of Portunus trituberculatus and its Hox gene families provides insights of decapod evolution.</title>
        <authorList>
            <person name="Jeong J.-H."/>
            <person name="Song I."/>
            <person name="Kim S."/>
            <person name="Choi T."/>
            <person name="Kim D."/>
            <person name="Ryu S."/>
            <person name="Kim W."/>
        </authorList>
    </citation>
    <scope>NUCLEOTIDE SEQUENCE [LARGE SCALE GENOMIC DNA]</scope>
    <source>
        <tissue evidence="1">Muscle</tissue>
    </source>
</reference>